<evidence type="ECO:0000313" key="2">
    <source>
        <dbReference type="EMBL" id="PWJ19082.1"/>
    </source>
</evidence>
<dbReference type="AlphaFoldDB" id="A0A2Y9ANJ0"/>
<protein>
    <submittedName>
        <fullName evidence="3">Uncharacterized protein</fullName>
    </submittedName>
</protein>
<sequence length="198" mass="20341">MSDSGNSAPCFLADESGAITVDWVVLTAALVGLGLAVMAVVSGGAEDLSGDVRTQLESDGIIRVSFSNGGGAFEAAAASLGIDVSEELGQMRTMSNSQILAELESSTNALATASADAESLAAAFAAFEADTGWQTIEMVGDGNGEPVPHTVNHSFTHNGQTYTNTAQVEEASIMLANTIVYEEGRVDAYTNEAAERGI</sequence>
<evidence type="ECO:0000256" key="1">
    <source>
        <dbReference type="SAM" id="Phobius"/>
    </source>
</evidence>
<name>A0A2Y9ANJ0_9RHOB</name>
<dbReference type="EMBL" id="UETC01000004">
    <property type="protein sequence ID" value="SSA45695.1"/>
    <property type="molecule type" value="Genomic_DNA"/>
</dbReference>
<feature type="transmembrane region" description="Helical" evidence="1">
    <location>
        <begin position="23"/>
        <end position="45"/>
    </location>
</feature>
<gene>
    <name evidence="2" type="ORF">BCF38_10410</name>
    <name evidence="3" type="ORF">SAMN05421539_10410</name>
</gene>
<organism evidence="3 5">
    <name type="scientific">Jannaschia seohaensis</name>
    <dbReference type="NCBI Taxonomy" id="475081"/>
    <lineage>
        <taxon>Bacteria</taxon>
        <taxon>Pseudomonadati</taxon>
        <taxon>Pseudomonadota</taxon>
        <taxon>Alphaproteobacteria</taxon>
        <taxon>Rhodobacterales</taxon>
        <taxon>Roseobacteraceae</taxon>
        <taxon>Jannaschia</taxon>
    </lineage>
</organism>
<dbReference type="RefSeq" id="WP_109564207.1">
    <property type="nucleotide sequence ID" value="NZ_QGDJ01000004.1"/>
</dbReference>
<keyword evidence="1" id="KW-0472">Membrane</keyword>
<keyword evidence="1" id="KW-0812">Transmembrane</keyword>
<evidence type="ECO:0000313" key="5">
    <source>
        <dbReference type="Proteomes" id="UP000251571"/>
    </source>
</evidence>
<dbReference type="Proteomes" id="UP000251571">
    <property type="component" value="Unassembled WGS sequence"/>
</dbReference>
<dbReference type="Proteomes" id="UP000245839">
    <property type="component" value="Unassembled WGS sequence"/>
</dbReference>
<dbReference type="EMBL" id="QGDJ01000004">
    <property type="protein sequence ID" value="PWJ19082.1"/>
    <property type="molecule type" value="Genomic_DNA"/>
</dbReference>
<proteinExistence type="predicted"/>
<evidence type="ECO:0000313" key="3">
    <source>
        <dbReference type="EMBL" id="SSA45695.1"/>
    </source>
</evidence>
<keyword evidence="1" id="KW-1133">Transmembrane helix</keyword>
<keyword evidence="4" id="KW-1185">Reference proteome</keyword>
<reference evidence="2 4" key="2">
    <citation type="submission" date="2018-03" db="EMBL/GenBank/DDBJ databases">
        <title>Genomic Encyclopedia of Archaeal and Bacterial Type Strains, Phase II (KMG-II): from individual species to whole genera.</title>
        <authorList>
            <person name="Goeker M."/>
        </authorList>
    </citation>
    <scope>NUCLEOTIDE SEQUENCE [LARGE SCALE GENOMIC DNA]</scope>
    <source>
        <strain evidence="2 4">DSM 25227</strain>
    </source>
</reference>
<evidence type="ECO:0000313" key="4">
    <source>
        <dbReference type="Proteomes" id="UP000245839"/>
    </source>
</evidence>
<accession>A0A2Y9ANJ0</accession>
<reference evidence="3 5" key="1">
    <citation type="submission" date="2016-10" db="EMBL/GenBank/DDBJ databases">
        <authorList>
            <person name="Cai Z."/>
        </authorList>
    </citation>
    <scope>NUCLEOTIDE SEQUENCE [LARGE SCALE GENOMIC DNA]</scope>
    <source>
        <strain evidence="3 5">DSM 25227</strain>
    </source>
</reference>